<feature type="binding site" evidence="10">
    <location>
        <position position="210"/>
    </location>
    <ligand>
        <name>[4Fe-4S] cluster</name>
        <dbReference type="ChEBI" id="CHEBI:49883"/>
    </ligand>
</feature>
<dbReference type="GO" id="GO:0043866">
    <property type="term" value="F:adenylyl-sulfate reductase (thioredoxin) activity"/>
    <property type="evidence" value="ECO:0007669"/>
    <property type="project" value="UniProtKB-EC"/>
</dbReference>
<dbReference type="GO" id="GO:0005737">
    <property type="term" value="C:cytoplasm"/>
    <property type="evidence" value="ECO:0007669"/>
    <property type="project" value="UniProtKB-SubCell"/>
</dbReference>
<dbReference type="NCBIfam" id="NF002537">
    <property type="entry name" value="PRK02090.1"/>
    <property type="match status" value="1"/>
</dbReference>
<dbReference type="Pfam" id="PF01507">
    <property type="entry name" value="PAPS_reduct"/>
    <property type="match status" value="1"/>
</dbReference>
<dbReference type="EC" id="1.8.4.10" evidence="6 10"/>
<dbReference type="NCBIfam" id="TIGR02055">
    <property type="entry name" value="APS_reductase"/>
    <property type="match status" value="1"/>
</dbReference>
<dbReference type="HAMAP" id="MF_00063">
    <property type="entry name" value="CysH"/>
    <property type="match status" value="1"/>
</dbReference>
<evidence type="ECO:0000313" key="12">
    <source>
        <dbReference type="EMBL" id="BCU82785.1"/>
    </source>
</evidence>
<dbReference type="Proteomes" id="UP000677436">
    <property type="component" value="Chromosome"/>
</dbReference>
<dbReference type="RefSeq" id="WP_212773086.1">
    <property type="nucleotide sequence ID" value="NZ_AP024601.1"/>
</dbReference>
<keyword evidence="10" id="KW-0411">Iron-sulfur</keyword>
<dbReference type="GO" id="GO:0070814">
    <property type="term" value="P:hydrogen sulfide biosynthetic process"/>
    <property type="evidence" value="ECO:0007669"/>
    <property type="project" value="UniProtKB-UniRule"/>
</dbReference>
<evidence type="ECO:0000256" key="6">
    <source>
        <dbReference type="ARBA" id="ARBA00024386"/>
    </source>
</evidence>
<dbReference type="KEGG" id="pabs:JIR001_25680"/>
<evidence type="ECO:0000256" key="2">
    <source>
        <dbReference type="ARBA" id="ARBA00022490"/>
    </source>
</evidence>
<evidence type="ECO:0000256" key="8">
    <source>
        <dbReference type="ARBA" id="ARBA00030894"/>
    </source>
</evidence>
<name>A0A8D5ZNJ0_9BACL</name>
<dbReference type="GO" id="GO:0046872">
    <property type="term" value="F:metal ion binding"/>
    <property type="evidence" value="ECO:0007669"/>
    <property type="project" value="UniProtKB-KW"/>
</dbReference>
<organism evidence="12 13">
    <name type="scientific">Polycladomyces abyssicola</name>
    <dbReference type="NCBI Taxonomy" id="1125966"/>
    <lineage>
        <taxon>Bacteria</taxon>
        <taxon>Bacillati</taxon>
        <taxon>Bacillota</taxon>
        <taxon>Bacilli</taxon>
        <taxon>Bacillales</taxon>
        <taxon>Thermoactinomycetaceae</taxon>
        <taxon>Polycladomyces</taxon>
    </lineage>
</organism>
<dbReference type="InterPro" id="IPR002500">
    <property type="entry name" value="PAPS_reduct_dom"/>
</dbReference>
<feature type="binding site" evidence="10">
    <location>
        <position position="213"/>
    </location>
    <ligand>
        <name>[4Fe-4S] cluster</name>
        <dbReference type="ChEBI" id="CHEBI:49883"/>
    </ligand>
</feature>
<evidence type="ECO:0000259" key="11">
    <source>
        <dbReference type="Pfam" id="PF01507"/>
    </source>
</evidence>
<keyword evidence="10" id="KW-0408">Iron</keyword>
<feature type="active site" description="Nucleophile; cysteine thiosulfonate intermediate" evidence="10">
    <location>
        <position position="236"/>
    </location>
</feature>
<comment type="cofactor">
    <cofactor evidence="10">
        <name>[4Fe-4S] cluster</name>
        <dbReference type="ChEBI" id="CHEBI:49883"/>
    </cofactor>
    <text evidence="10">Binds 1 [4Fe-4S] cluster per subunit.</text>
</comment>
<keyword evidence="3 10" id="KW-0560">Oxidoreductase</keyword>
<keyword evidence="10" id="KW-0479">Metal-binding</keyword>
<comment type="pathway">
    <text evidence="5 10">Sulfur metabolism; hydrogen sulfide biosynthesis; sulfite from sulfate.</text>
</comment>
<dbReference type="PANTHER" id="PTHR46509:SF1">
    <property type="entry name" value="PHOSPHOADENOSINE PHOSPHOSULFATE REDUCTASE"/>
    <property type="match status" value="1"/>
</dbReference>
<dbReference type="NCBIfam" id="TIGR00434">
    <property type="entry name" value="cysH"/>
    <property type="match status" value="1"/>
</dbReference>
<dbReference type="PANTHER" id="PTHR46509">
    <property type="entry name" value="PHOSPHOADENOSINE PHOSPHOSULFATE REDUCTASE"/>
    <property type="match status" value="1"/>
</dbReference>
<accession>A0A8D5ZNJ0</accession>
<dbReference type="Gene3D" id="3.40.50.620">
    <property type="entry name" value="HUPs"/>
    <property type="match status" value="1"/>
</dbReference>
<keyword evidence="2 10" id="KW-0963">Cytoplasm</keyword>
<comment type="catalytic activity">
    <reaction evidence="10">
        <text>[thioredoxin]-disulfide + sulfite + AMP + 2 H(+) = adenosine 5'-phosphosulfate + [thioredoxin]-dithiol</text>
        <dbReference type="Rhea" id="RHEA:21976"/>
        <dbReference type="Rhea" id="RHEA-COMP:10698"/>
        <dbReference type="Rhea" id="RHEA-COMP:10700"/>
        <dbReference type="ChEBI" id="CHEBI:15378"/>
        <dbReference type="ChEBI" id="CHEBI:17359"/>
        <dbReference type="ChEBI" id="CHEBI:29950"/>
        <dbReference type="ChEBI" id="CHEBI:50058"/>
        <dbReference type="ChEBI" id="CHEBI:58243"/>
        <dbReference type="ChEBI" id="CHEBI:456215"/>
        <dbReference type="EC" id="1.8.4.10"/>
    </reaction>
</comment>
<evidence type="ECO:0000256" key="1">
    <source>
        <dbReference type="ARBA" id="ARBA00009732"/>
    </source>
</evidence>
<evidence type="ECO:0000256" key="4">
    <source>
        <dbReference type="ARBA" id="ARBA00024298"/>
    </source>
</evidence>
<dbReference type="InterPro" id="IPR004511">
    <property type="entry name" value="PAPS/APS_Rdtase"/>
</dbReference>
<dbReference type="InterPro" id="IPR011798">
    <property type="entry name" value="APS_reductase"/>
</dbReference>
<gene>
    <name evidence="10 12" type="primary">cysH</name>
    <name evidence="12" type="ORF">JIR001_25680</name>
</gene>
<feature type="binding site" evidence="10">
    <location>
        <position position="127"/>
    </location>
    <ligand>
        <name>[4Fe-4S] cluster</name>
        <dbReference type="ChEBI" id="CHEBI:49883"/>
    </ligand>
</feature>
<evidence type="ECO:0000256" key="10">
    <source>
        <dbReference type="HAMAP-Rule" id="MF_00063"/>
    </source>
</evidence>
<proteinExistence type="inferred from homology"/>
<dbReference type="GO" id="GO:0004604">
    <property type="term" value="F:phosphoadenylyl-sulfate reductase (thioredoxin) activity"/>
    <property type="evidence" value="ECO:0007669"/>
    <property type="project" value="UniProtKB-UniRule"/>
</dbReference>
<dbReference type="GO" id="GO:0019379">
    <property type="term" value="P:sulfate assimilation, phosphoadenylyl sulfate reduction by phosphoadenylyl-sulfate reductase (thioredoxin)"/>
    <property type="evidence" value="ECO:0007669"/>
    <property type="project" value="UniProtKB-UniRule"/>
</dbReference>
<dbReference type="EMBL" id="AP024601">
    <property type="protein sequence ID" value="BCU82785.1"/>
    <property type="molecule type" value="Genomic_DNA"/>
</dbReference>
<dbReference type="InterPro" id="IPR014729">
    <property type="entry name" value="Rossmann-like_a/b/a_fold"/>
</dbReference>
<evidence type="ECO:0000256" key="3">
    <source>
        <dbReference type="ARBA" id="ARBA00023002"/>
    </source>
</evidence>
<comment type="similarity">
    <text evidence="1 10">Belongs to the PAPS reductase family. CysH subfamily.</text>
</comment>
<evidence type="ECO:0000256" key="5">
    <source>
        <dbReference type="ARBA" id="ARBA00024327"/>
    </source>
</evidence>
<reference evidence="12" key="2">
    <citation type="journal article" date="2021" name="Microbiol. Resour. Announc.">
        <title>Complete Genome Sequence of Polycladomyces abyssicola JIR-001T, Isolated from Hemipelagic Sediment in Deep Seawater.</title>
        <authorList>
            <person name="Tsubouchi T."/>
            <person name="Kaneko Y."/>
        </authorList>
    </citation>
    <scope>NUCLEOTIDE SEQUENCE</scope>
    <source>
        <strain evidence="12">JIR-001</strain>
    </source>
</reference>
<dbReference type="AlphaFoldDB" id="A0A8D5ZNJ0"/>
<dbReference type="SUPFAM" id="SSF52402">
    <property type="entry name" value="Adenine nucleotide alpha hydrolases-like"/>
    <property type="match status" value="1"/>
</dbReference>
<evidence type="ECO:0000256" key="7">
    <source>
        <dbReference type="ARBA" id="ARBA00029514"/>
    </source>
</evidence>
<protein>
    <recommendedName>
        <fullName evidence="7 10">Adenosine 5'-phosphosulfate reductase</fullName>
        <shortName evidence="10">APS reductase</shortName>
        <ecNumber evidence="6 10">1.8.4.10</ecNumber>
    </recommendedName>
    <alternativeName>
        <fullName evidence="9 10">5'-adenylylsulfate reductase</fullName>
    </alternativeName>
    <alternativeName>
        <fullName evidence="8 10">Thioredoxin-dependent 5'-adenylylsulfate reductase</fullName>
    </alternativeName>
</protein>
<comment type="subcellular location">
    <subcellularLocation>
        <location evidence="10">Cytoplasm</location>
    </subcellularLocation>
</comment>
<feature type="binding site" evidence="10">
    <location>
        <position position="128"/>
    </location>
    <ligand>
        <name>[4Fe-4S] cluster</name>
        <dbReference type="ChEBI" id="CHEBI:49883"/>
    </ligand>
</feature>
<dbReference type="GO" id="GO:0019344">
    <property type="term" value="P:cysteine biosynthetic process"/>
    <property type="evidence" value="ECO:0007669"/>
    <property type="project" value="InterPro"/>
</dbReference>
<reference evidence="12" key="1">
    <citation type="journal article" date="2013" name="Int. J. Syst. Evol. Microbiol.">
        <title>Polycladomyces abyssicola gen. nov., sp. nov., a thermophilic filamentous bacterium isolated from hemipelagic sediment.</title>
        <authorList>
            <person name="Tsubouchi T."/>
            <person name="Shimane Y."/>
            <person name="Mori K."/>
            <person name="Usui K."/>
            <person name="Hiraki T."/>
            <person name="Tame A."/>
            <person name="Uematsu K."/>
            <person name="Maruyama T."/>
            <person name="Hatada Y."/>
        </authorList>
    </citation>
    <scope>NUCLEOTIDE SEQUENCE</scope>
    <source>
        <strain evidence="12">JIR-001</strain>
    </source>
</reference>
<dbReference type="CDD" id="cd23945">
    <property type="entry name" value="PAPS_reductase"/>
    <property type="match status" value="1"/>
</dbReference>
<comment type="function">
    <text evidence="4 10">Catalyzes the formation of sulfite from adenosine 5'-phosphosulfate (APS) using thioredoxin as an electron donor.</text>
</comment>
<sequence>MGNQTVQTEEKVWSPEACKAAAEELRNSHPSDILAWAVQQFGPSDLTLACSFGYEDVALVDMLVKLNPDVDIFYLDTGLLFRETYETRDRLAERYQKDFIRVATDLTLEQQAREWGDQLWARDPNQCCYLRKVAPLEKQLNSYRAWITGIRREQSPTRANAEVVEWDTKFQLVKINPLAFWTSEQVWSYIKENEVPYNPLHDRHYPSLGCEPCTRPVKPGEDPRAGRWAGFMKTECGLHK</sequence>
<evidence type="ECO:0000313" key="13">
    <source>
        <dbReference type="Proteomes" id="UP000677436"/>
    </source>
</evidence>
<feature type="domain" description="Phosphoadenosine phosphosulphate reductase" evidence="11">
    <location>
        <begin position="47"/>
        <end position="216"/>
    </location>
</feature>
<dbReference type="PIRSF" id="PIRSF000857">
    <property type="entry name" value="PAPS_reductase"/>
    <property type="match status" value="1"/>
</dbReference>
<dbReference type="GO" id="GO:0051539">
    <property type="term" value="F:4 iron, 4 sulfur cluster binding"/>
    <property type="evidence" value="ECO:0007669"/>
    <property type="project" value="UniProtKB-UniRule"/>
</dbReference>
<keyword evidence="13" id="KW-1185">Reference proteome</keyword>
<evidence type="ECO:0000256" key="9">
    <source>
        <dbReference type="ARBA" id="ARBA00032041"/>
    </source>
</evidence>